<dbReference type="AlphaFoldDB" id="A0A3B0MHN2"/>
<protein>
    <submittedName>
        <fullName evidence="1">Uncharacterized protein</fullName>
    </submittedName>
</protein>
<dbReference type="PIRSF" id="PIRSF003165">
    <property type="entry name" value="Chaperone_SicA"/>
    <property type="match status" value="1"/>
</dbReference>
<dbReference type="InterPro" id="IPR005415">
    <property type="entry name" value="T3SS_Ca_resp_chp_LcrH/SycD"/>
</dbReference>
<dbReference type="InterPro" id="IPR016379">
    <property type="entry name" value="T3SS_Ca_resp_chp_LcrH/SycD_sub"/>
</dbReference>
<dbReference type="EMBL" id="UFQR01000002">
    <property type="protein sequence ID" value="SSW94914.1"/>
    <property type="molecule type" value="Genomic_DNA"/>
</dbReference>
<name>A0A3B0MHN2_9GAMM</name>
<organism evidence="1">
    <name type="scientific">Arsenophonus endosymbiont of Trialeurodes vaporariorum</name>
    <dbReference type="NCBI Taxonomy" id="235567"/>
    <lineage>
        <taxon>Bacteria</taxon>
        <taxon>Pseudomonadati</taxon>
        <taxon>Pseudomonadota</taxon>
        <taxon>Gammaproteobacteria</taxon>
        <taxon>Enterobacterales</taxon>
        <taxon>Morganellaceae</taxon>
        <taxon>Arsenophonus</taxon>
    </lineage>
</organism>
<dbReference type="PRINTS" id="PR01595">
    <property type="entry name" value="SYCDCHAPRONE"/>
</dbReference>
<proteinExistence type="predicted"/>
<dbReference type="InterPro" id="IPR011990">
    <property type="entry name" value="TPR-like_helical_dom_sf"/>
</dbReference>
<accession>A0A3B0MHN2</accession>
<evidence type="ECO:0000313" key="1">
    <source>
        <dbReference type="EMBL" id="SSW94914.1"/>
    </source>
</evidence>
<reference evidence="1" key="1">
    <citation type="submission" date="2018-04" db="EMBL/GenBank/DDBJ databases">
        <authorList>
            <person name="Go L.Y."/>
            <person name="Mitchell J.A."/>
        </authorList>
    </citation>
    <scope>NUCLEOTIDE SEQUENCE</scope>
    <source>
        <strain evidence="1">ARTV</strain>
    </source>
</reference>
<dbReference type="Gene3D" id="1.25.40.10">
    <property type="entry name" value="Tetratricopeptide repeat domain"/>
    <property type="match status" value="1"/>
</dbReference>
<dbReference type="NCBIfam" id="TIGR02552">
    <property type="entry name" value="LcrH_SycD"/>
    <property type="match status" value="1"/>
</dbReference>
<sequence>MDNKDFANLLDFVQQGGALSCLANVDQKDLDLLYRYAMQLMTYGDYQGAKRIFFLLMRLNQGNFEYVYALATCCQQLHEHEEAIFCFGRAGMNRLQDPRSPFFAGISYLALGNLQYAEKSFRAALRVCRCLPAEQWPEVRKNANQQLAYLMGEMCRE</sequence>
<dbReference type="SUPFAM" id="SSF48452">
    <property type="entry name" value="TPR-like"/>
    <property type="match status" value="1"/>
</dbReference>
<gene>
    <name evidence="1" type="ORF">ARTV_0569</name>
</gene>